<dbReference type="Pfam" id="PF08530">
    <property type="entry name" value="PepX_C"/>
    <property type="match status" value="1"/>
</dbReference>
<dbReference type="GO" id="GO:0008239">
    <property type="term" value="F:dipeptidyl-peptidase activity"/>
    <property type="evidence" value="ECO:0007669"/>
    <property type="project" value="InterPro"/>
</dbReference>
<evidence type="ECO:0000256" key="1">
    <source>
        <dbReference type="ARBA" id="ARBA00022801"/>
    </source>
</evidence>
<protein>
    <submittedName>
        <fullName evidence="4">Hydrolase</fullName>
    </submittedName>
</protein>
<dbReference type="PANTHER" id="PTHR43056:SF10">
    <property type="entry name" value="COCE_NOND FAMILY, PUTATIVE (AFU_ORTHOLOGUE AFUA_7G00600)-RELATED"/>
    <property type="match status" value="1"/>
</dbReference>
<dbReference type="SMART" id="SM00939">
    <property type="entry name" value="PepX_C"/>
    <property type="match status" value="1"/>
</dbReference>
<reference evidence="4" key="1">
    <citation type="submission" date="2022-08" db="EMBL/GenBank/DDBJ databases">
        <title>Mycobacterium kiyosense sp. nov., scotochromogenic slow-glowing species isolated from respiratory specimens.</title>
        <authorList>
            <person name="Fukano H."/>
            <person name="Kazumi Y."/>
            <person name="Sakagami N."/>
            <person name="Ato M."/>
            <person name="Mitarai S."/>
            <person name="Hoshino Y."/>
        </authorList>
    </citation>
    <scope>NUCLEOTIDE SEQUENCE</scope>
    <source>
        <strain evidence="4">1413</strain>
        <strain evidence="3">SRL2020-028</strain>
    </source>
</reference>
<name>A0A9P3Q826_9MYCO</name>
<dbReference type="InterPro" id="IPR005674">
    <property type="entry name" value="CocE/Ser_esterase"/>
</dbReference>
<gene>
    <name evidence="4" type="ORF">Mkiyose1413_24010</name>
    <name evidence="3" type="ORF">SRL2020028_40010</name>
</gene>
<dbReference type="AlphaFoldDB" id="A0A9P3Q826"/>
<dbReference type="InterPro" id="IPR050585">
    <property type="entry name" value="Xaa-Pro_dipeptidyl-ppase/CocE"/>
</dbReference>
<dbReference type="RefSeq" id="WP_236979961.1">
    <property type="nucleotide sequence ID" value="NZ_BRXE01000060.1"/>
</dbReference>
<accession>A0A9P3Q826</accession>
<dbReference type="PANTHER" id="PTHR43056">
    <property type="entry name" value="PEPTIDASE S9 PROLYL OLIGOPEPTIDASE"/>
    <property type="match status" value="1"/>
</dbReference>
<evidence type="ECO:0000313" key="5">
    <source>
        <dbReference type="Proteomes" id="UP001064782"/>
    </source>
</evidence>
<sequence>MAVKDRPWRRPGEFAYARGRIKAALRPPVTVTPAPADLVKDHDVAVPMADGVRLRVNVYRPAGDGPFPVILSAHPYNKDALPKKTRNGWSVNVQYRVMNQPEPLSLSSETNWEAPDPVWWTQHGYAVINADTRGAGSSEGVGSLFSDQEADDNYQLIEWAACQPWCTGSVGMLGVSYLAMSQYKVAALNPPSLKAICPWEGFADAYRDLMTPGGIPENGFSRIWQTVTKRRARLSTDFGKQRPQHPLRDEWWSSITPDLPKITVPMLVCTSFSDSNLHSRGSMRAFQEAGSADRFAYTHRGAKWAVFYGEDAKRTQLAFFDRYLRGLDVPEPPRVRLEVRENRTDVVAVRSESEWPLARTQWQDLHLGDGGALSEIVAPKGNATFRARRGAVAFTHVFSEDTEITGPMSLQLWVSAHGAPEADVFVGVEKWIGSRYVPFEGSYGYGRDRVASGQLRLSLREPDAAASHPYEPEHTFRTRMPLQADDVVAVQIPLSASATLFRAGESLRLVIAGRYPQPRNPWFGHFPAHYRSNHRGRISIHWGGERQSLLRIPVVR</sequence>
<keyword evidence="1 4" id="KW-0378">Hydrolase</keyword>
<dbReference type="InterPro" id="IPR000383">
    <property type="entry name" value="Xaa-Pro-like_dom"/>
</dbReference>
<dbReference type="Pfam" id="PF02129">
    <property type="entry name" value="Peptidase_S15"/>
    <property type="match status" value="1"/>
</dbReference>
<dbReference type="Proteomes" id="UP001064782">
    <property type="component" value="Unassembled WGS sequence"/>
</dbReference>
<dbReference type="InterPro" id="IPR029058">
    <property type="entry name" value="AB_hydrolase_fold"/>
</dbReference>
<dbReference type="InterPro" id="IPR013736">
    <property type="entry name" value="Xaa-Pro_dipept_C"/>
</dbReference>
<evidence type="ECO:0000259" key="2">
    <source>
        <dbReference type="SMART" id="SM00939"/>
    </source>
</evidence>
<evidence type="ECO:0000313" key="3">
    <source>
        <dbReference type="EMBL" id="GLB84745.1"/>
    </source>
</evidence>
<organism evidence="4 5">
    <name type="scientific">Mycobacterium kiyosense</name>
    <dbReference type="NCBI Taxonomy" id="2871094"/>
    <lineage>
        <taxon>Bacteria</taxon>
        <taxon>Bacillati</taxon>
        <taxon>Actinomycetota</taxon>
        <taxon>Actinomycetes</taxon>
        <taxon>Mycobacteriales</taxon>
        <taxon>Mycobacteriaceae</taxon>
        <taxon>Mycobacterium</taxon>
    </lineage>
</organism>
<feature type="domain" description="Xaa-Pro dipeptidyl-peptidase C-terminal" evidence="2">
    <location>
        <begin position="317"/>
        <end position="551"/>
    </location>
</feature>
<proteinExistence type="predicted"/>
<dbReference type="EMBL" id="BRXE01000060">
    <property type="protein sequence ID" value="GLB84745.1"/>
    <property type="molecule type" value="Genomic_DNA"/>
</dbReference>
<evidence type="ECO:0000313" key="4">
    <source>
        <dbReference type="EMBL" id="GLD30518.1"/>
    </source>
</evidence>
<dbReference type="NCBIfam" id="TIGR00976">
    <property type="entry name" value="CocE_NonD"/>
    <property type="match status" value="2"/>
</dbReference>
<dbReference type="InterPro" id="IPR008979">
    <property type="entry name" value="Galactose-bd-like_sf"/>
</dbReference>
<dbReference type="SUPFAM" id="SSF53474">
    <property type="entry name" value="alpha/beta-Hydrolases"/>
    <property type="match status" value="1"/>
</dbReference>
<dbReference type="SUPFAM" id="SSF49785">
    <property type="entry name" value="Galactose-binding domain-like"/>
    <property type="match status" value="1"/>
</dbReference>
<comment type="caution">
    <text evidence="4">The sequence shown here is derived from an EMBL/GenBank/DDBJ whole genome shotgun (WGS) entry which is preliminary data.</text>
</comment>
<dbReference type="Proteomes" id="UP001165663">
    <property type="component" value="Unassembled WGS sequence"/>
</dbReference>
<dbReference type="Gene3D" id="3.40.50.1820">
    <property type="entry name" value="alpha/beta hydrolase"/>
    <property type="match status" value="1"/>
</dbReference>
<dbReference type="Gene3D" id="2.60.120.260">
    <property type="entry name" value="Galactose-binding domain-like"/>
    <property type="match status" value="1"/>
</dbReference>
<dbReference type="GeneID" id="83628657"/>
<dbReference type="EMBL" id="BRZI01000014">
    <property type="protein sequence ID" value="GLD30518.1"/>
    <property type="molecule type" value="Genomic_DNA"/>
</dbReference>
<dbReference type="Gene3D" id="1.10.3020.20">
    <property type="match status" value="1"/>
</dbReference>
<keyword evidence="5" id="KW-1185">Reference proteome</keyword>